<feature type="domain" description="Tll0287-like" evidence="2">
    <location>
        <begin position="34"/>
        <end position="193"/>
    </location>
</feature>
<dbReference type="Pfam" id="PF11845">
    <property type="entry name" value="Tll0287-like"/>
    <property type="match status" value="1"/>
</dbReference>
<feature type="signal peptide" evidence="1">
    <location>
        <begin position="1"/>
        <end position="26"/>
    </location>
</feature>
<proteinExistence type="predicted"/>
<dbReference type="InterPro" id="IPR021796">
    <property type="entry name" value="Tll0287-like_dom"/>
</dbReference>
<name>A0A1Y6C630_9PROT</name>
<sequence length="194" mass="20232">MASSLKAALAGLAAALVLGAAAVAAADDDTARRVEQSRAVVADFAKTLKGELTRAMSEGGPTAAIGVCQQVAPAIAADASQRTGWTVGRTSLRVRNPANAPDAWEQETLRGFEARKAAGEKPSELETYGFVEQDGRKVFRYMKAIPTGKLCLACHGSELDPAVRAALAEAYPGDRATGFALGDIRGAFTITQPR</sequence>
<feature type="chain" id="PRO_5013142406" description="Tll0287-like domain-containing protein" evidence="1">
    <location>
        <begin position="27"/>
        <end position="194"/>
    </location>
</feature>
<protein>
    <recommendedName>
        <fullName evidence="2">Tll0287-like domain-containing protein</fullName>
    </recommendedName>
</protein>
<accession>A0A1Y6C630</accession>
<dbReference type="AlphaFoldDB" id="A0A1Y6C630"/>
<dbReference type="RefSeq" id="WP_085124055.1">
    <property type="nucleotide sequence ID" value="NZ_FWZX01000015.1"/>
</dbReference>
<evidence type="ECO:0000259" key="2">
    <source>
        <dbReference type="Pfam" id="PF11845"/>
    </source>
</evidence>
<keyword evidence="4" id="KW-1185">Reference proteome</keyword>
<reference evidence="3 4" key="1">
    <citation type="submission" date="2017-04" db="EMBL/GenBank/DDBJ databases">
        <authorList>
            <person name="Afonso C.L."/>
            <person name="Miller P.J."/>
            <person name="Scott M.A."/>
            <person name="Spackman E."/>
            <person name="Goraichik I."/>
            <person name="Dimitrov K.M."/>
            <person name="Suarez D.L."/>
            <person name="Swayne D.E."/>
        </authorList>
    </citation>
    <scope>NUCLEOTIDE SEQUENCE [LARGE SCALE GENOMIC DNA]</scope>
    <source>
        <strain evidence="3 4">USBA 355</strain>
    </source>
</reference>
<organism evidence="3 4">
    <name type="scientific">Tistlia consotensis USBA 355</name>
    <dbReference type="NCBI Taxonomy" id="560819"/>
    <lineage>
        <taxon>Bacteria</taxon>
        <taxon>Pseudomonadati</taxon>
        <taxon>Pseudomonadota</taxon>
        <taxon>Alphaproteobacteria</taxon>
        <taxon>Rhodospirillales</taxon>
        <taxon>Rhodovibrionaceae</taxon>
        <taxon>Tistlia</taxon>
    </lineage>
</organism>
<evidence type="ECO:0000313" key="3">
    <source>
        <dbReference type="EMBL" id="SMF43842.1"/>
    </source>
</evidence>
<dbReference type="Proteomes" id="UP000192917">
    <property type="component" value="Unassembled WGS sequence"/>
</dbReference>
<dbReference type="STRING" id="560819.SAMN05428998_11595"/>
<dbReference type="EMBL" id="FWZX01000015">
    <property type="protein sequence ID" value="SMF43842.1"/>
    <property type="molecule type" value="Genomic_DNA"/>
</dbReference>
<keyword evidence="1" id="KW-0732">Signal</keyword>
<evidence type="ECO:0000256" key="1">
    <source>
        <dbReference type="SAM" id="SignalP"/>
    </source>
</evidence>
<gene>
    <name evidence="3" type="ORF">SAMN05428998_11595</name>
</gene>
<evidence type="ECO:0000313" key="4">
    <source>
        <dbReference type="Proteomes" id="UP000192917"/>
    </source>
</evidence>